<feature type="region of interest" description="Disordered" evidence="2">
    <location>
        <begin position="1"/>
        <end position="48"/>
    </location>
</feature>
<keyword evidence="1" id="KW-0175">Coiled coil</keyword>
<name>A0AAW2CB47_9ROSI</name>
<evidence type="ECO:0000313" key="3">
    <source>
        <dbReference type="EMBL" id="KAK9994747.1"/>
    </source>
</evidence>
<dbReference type="Gene3D" id="1.20.5.340">
    <property type="match status" value="1"/>
</dbReference>
<proteinExistence type="predicted"/>
<feature type="compositionally biased region" description="Acidic residues" evidence="2">
    <location>
        <begin position="1"/>
        <end position="12"/>
    </location>
</feature>
<evidence type="ECO:0000256" key="2">
    <source>
        <dbReference type="SAM" id="MobiDB-lite"/>
    </source>
</evidence>
<evidence type="ECO:0000256" key="1">
    <source>
        <dbReference type="SAM" id="Coils"/>
    </source>
</evidence>
<evidence type="ECO:0000313" key="4">
    <source>
        <dbReference type="Proteomes" id="UP001459277"/>
    </source>
</evidence>
<organism evidence="3 4">
    <name type="scientific">Lithocarpus litseifolius</name>
    <dbReference type="NCBI Taxonomy" id="425828"/>
    <lineage>
        <taxon>Eukaryota</taxon>
        <taxon>Viridiplantae</taxon>
        <taxon>Streptophyta</taxon>
        <taxon>Embryophyta</taxon>
        <taxon>Tracheophyta</taxon>
        <taxon>Spermatophyta</taxon>
        <taxon>Magnoliopsida</taxon>
        <taxon>eudicotyledons</taxon>
        <taxon>Gunneridae</taxon>
        <taxon>Pentapetalae</taxon>
        <taxon>rosids</taxon>
        <taxon>fabids</taxon>
        <taxon>Fagales</taxon>
        <taxon>Fagaceae</taxon>
        <taxon>Lithocarpus</taxon>
    </lineage>
</organism>
<feature type="region of interest" description="Disordered" evidence="2">
    <location>
        <begin position="220"/>
        <end position="248"/>
    </location>
</feature>
<gene>
    <name evidence="3" type="ORF">SO802_024450</name>
</gene>
<comment type="caution">
    <text evidence="3">The sequence shown here is derived from an EMBL/GenBank/DDBJ whole genome shotgun (WGS) entry which is preliminary data.</text>
</comment>
<dbReference type="Proteomes" id="UP001459277">
    <property type="component" value="Unassembled WGS sequence"/>
</dbReference>
<feature type="coiled-coil region" evidence="1">
    <location>
        <begin position="78"/>
        <end position="175"/>
    </location>
</feature>
<reference evidence="3 4" key="1">
    <citation type="submission" date="2024-01" db="EMBL/GenBank/DDBJ databases">
        <title>A telomere-to-telomere, gap-free genome of sweet tea (Lithocarpus litseifolius).</title>
        <authorList>
            <person name="Zhou J."/>
        </authorList>
    </citation>
    <scope>NUCLEOTIDE SEQUENCE [LARGE SCALE GENOMIC DNA]</scope>
    <source>
        <strain evidence="3">Zhou-2022a</strain>
        <tissue evidence="3">Leaf</tissue>
    </source>
</reference>
<sequence length="248" mass="27610">MVNLDDPVDDVEPVQIIPPVQTNPTPPPTKTPRRPHPSESSERPPNLVLDEGYAWRTFQGIISDNEAMSKFYTANCQAKELSAEAKTAKEKVKELNTEVLLKKGEVIRLTEDLNRLQGSETKLKDKVEELKADVIEKDTRIAHLEGQVSEFASALEKAREEAVAAFKKSDEYKNRLDSHYTTGYEDFRADAKDVFPDLDFDSFKLPLAIESSLLQTSSEDVNVMDDANNEVTQDDPKSGGNASSGLPK</sequence>
<keyword evidence="4" id="KW-1185">Reference proteome</keyword>
<protein>
    <submittedName>
        <fullName evidence="3">Uncharacterized protein</fullName>
    </submittedName>
</protein>
<accession>A0AAW2CB47</accession>
<dbReference type="EMBL" id="JAZDWU010000008">
    <property type="protein sequence ID" value="KAK9994747.1"/>
    <property type="molecule type" value="Genomic_DNA"/>
</dbReference>
<dbReference type="AlphaFoldDB" id="A0AAW2CB47"/>